<reference evidence="2 3" key="1">
    <citation type="submission" date="2020-02" db="EMBL/GenBank/DDBJ databases">
        <authorList>
            <person name="Li X.-J."/>
            <person name="Han X.-M."/>
        </authorList>
    </citation>
    <scope>NUCLEOTIDE SEQUENCE [LARGE SCALE GENOMIC DNA]</scope>
    <source>
        <strain evidence="2 3">CCTCC AB 2017055</strain>
    </source>
</reference>
<accession>A0A6L9S3V4</accession>
<dbReference type="AlphaFoldDB" id="A0A6L9S3V4"/>
<dbReference type="Proteomes" id="UP000475214">
    <property type="component" value="Unassembled WGS sequence"/>
</dbReference>
<organism evidence="2 3">
    <name type="scientific">Phytoactinopolyspora halotolerans</name>
    <dbReference type="NCBI Taxonomy" id="1981512"/>
    <lineage>
        <taxon>Bacteria</taxon>
        <taxon>Bacillati</taxon>
        <taxon>Actinomycetota</taxon>
        <taxon>Actinomycetes</taxon>
        <taxon>Jiangellales</taxon>
        <taxon>Jiangellaceae</taxon>
        <taxon>Phytoactinopolyspora</taxon>
    </lineage>
</organism>
<evidence type="ECO:0000313" key="3">
    <source>
        <dbReference type="Proteomes" id="UP000475214"/>
    </source>
</evidence>
<dbReference type="RefSeq" id="WP_163731142.1">
    <property type="nucleotide sequence ID" value="NZ_JAAGOA010000001.1"/>
</dbReference>
<gene>
    <name evidence="2" type="ORF">G1H10_00520</name>
</gene>
<sequence length="45" mass="4963">MDRTPDDPGDDVDLTLLGPVAAAAGRRGRSRPARQRIDQVDQYQL</sequence>
<evidence type="ECO:0000256" key="1">
    <source>
        <dbReference type="SAM" id="MobiDB-lite"/>
    </source>
</evidence>
<dbReference type="EMBL" id="JAAGOA010000001">
    <property type="protein sequence ID" value="NED98649.1"/>
    <property type="molecule type" value="Genomic_DNA"/>
</dbReference>
<proteinExistence type="predicted"/>
<evidence type="ECO:0000313" key="2">
    <source>
        <dbReference type="EMBL" id="NED98649.1"/>
    </source>
</evidence>
<keyword evidence="3" id="KW-1185">Reference proteome</keyword>
<name>A0A6L9S3V4_9ACTN</name>
<feature type="region of interest" description="Disordered" evidence="1">
    <location>
        <begin position="23"/>
        <end position="45"/>
    </location>
</feature>
<protein>
    <submittedName>
        <fullName evidence="2">Uncharacterized protein</fullName>
    </submittedName>
</protein>
<comment type="caution">
    <text evidence="2">The sequence shown here is derived from an EMBL/GenBank/DDBJ whole genome shotgun (WGS) entry which is preliminary data.</text>
</comment>